<dbReference type="PANTHER" id="PTHR43705">
    <property type="entry name" value="HYDROXYACYLGLUTATHIONE HYDROLASE"/>
    <property type="match status" value="1"/>
</dbReference>
<keyword evidence="6 7" id="KW-0862">Zinc</keyword>
<dbReference type="GO" id="GO:0019243">
    <property type="term" value="P:methylglyoxal catabolic process to D-lactate via S-lactoyl-glutathione"/>
    <property type="evidence" value="ECO:0007669"/>
    <property type="project" value="InterPro"/>
</dbReference>
<gene>
    <name evidence="7 9" type="primary">gloB</name>
    <name evidence="9" type="ORF">PDESU_05735</name>
</gene>
<comment type="pathway">
    <text evidence="2 7">Secondary metabolite metabolism; methylglyoxal degradation; (R)-lactate from methylglyoxal: step 2/2.</text>
</comment>
<dbReference type="InterPro" id="IPR032282">
    <property type="entry name" value="HAGH_C"/>
</dbReference>
<dbReference type="RefSeq" id="WP_136082636.1">
    <property type="nucleotide sequence ID" value="NZ_CAAHFG010000004.1"/>
</dbReference>
<comment type="subunit">
    <text evidence="7">Monomer.</text>
</comment>
<feature type="binding site" evidence="7">
    <location>
        <position position="64"/>
    </location>
    <ligand>
        <name>Zn(2+)</name>
        <dbReference type="ChEBI" id="CHEBI:29105"/>
        <label>1</label>
    </ligand>
</feature>
<evidence type="ECO:0000313" key="10">
    <source>
        <dbReference type="Proteomes" id="UP000366872"/>
    </source>
</evidence>
<comment type="similarity">
    <text evidence="3 7">Belongs to the metallo-beta-lactamase superfamily. Glyoxalase II family.</text>
</comment>
<evidence type="ECO:0000256" key="5">
    <source>
        <dbReference type="ARBA" id="ARBA00022801"/>
    </source>
</evidence>
<keyword evidence="4 7" id="KW-0479">Metal-binding</keyword>
<feature type="binding site" evidence="7">
    <location>
        <position position="67"/>
    </location>
    <ligand>
        <name>Zn(2+)</name>
        <dbReference type="ChEBI" id="CHEBI:29105"/>
        <label>2</label>
    </ligand>
</feature>
<comment type="catalytic activity">
    <reaction evidence="1 7">
        <text>an S-(2-hydroxyacyl)glutathione + H2O = a 2-hydroxy carboxylate + glutathione + H(+)</text>
        <dbReference type="Rhea" id="RHEA:21864"/>
        <dbReference type="ChEBI" id="CHEBI:15377"/>
        <dbReference type="ChEBI" id="CHEBI:15378"/>
        <dbReference type="ChEBI" id="CHEBI:57925"/>
        <dbReference type="ChEBI" id="CHEBI:58896"/>
        <dbReference type="ChEBI" id="CHEBI:71261"/>
        <dbReference type="EC" id="3.1.2.6"/>
    </reaction>
</comment>
<feature type="domain" description="Metallo-beta-lactamase" evidence="8">
    <location>
        <begin position="21"/>
        <end position="164"/>
    </location>
</feature>
<keyword evidence="5 7" id="KW-0378">Hydrolase</keyword>
<proteinExistence type="inferred from homology"/>
<feature type="binding site" evidence="7">
    <location>
        <position position="126"/>
    </location>
    <ligand>
        <name>Zn(2+)</name>
        <dbReference type="ChEBI" id="CHEBI:29105"/>
        <label>2</label>
    </ligand>
</feature>
<dbReference type="SUPFAM" id="SSF56281">
    <property type="entry name" value="Metallo-hydrolase/oxidoreductase"/>
    <property type="match status" value="1"/>
</dbReference>
<organism evidence="9 10">
    <name type="scientific">Pontiella desulfatans</name>
    <dbReference type="NCBI Taxonomy" id="2750659"/>
    <lineage>
        <taxon>Bacteria</taxon>
        <taxon>Pseudomonadati</taxon>
        <taxon>Kiritimatiellota</taxon>
        <taxon>Kiritimatiellia</taxon>
        <taxon>Kiritimatiellales</taxon>
        <taxon>Pontiellaceae</taxon>
        <taxon>Pontiella</taxon>
    </lineage>
</organism>
<dbReference type="AlphaFoldDB" id="A0A6C2UAQ2"/>
<dbReference type="EMBL" id="CAAHFG010000004">
    <property type="protein sequence ID" value="VGO17140.1"/>
    <property type="molecule type" value="Genomic_DNA"/>
</dbReference>
<dbReference type="InterPro" id="IPR050110">
    <property type="entry name" value="Glyoxalase_II_hydrolase"/>
</dbReference>
<feature type="binding site" evidence="7">
    <location>
        <position position="126"/>
    </location>
    <ligand>
        <name>Zn(2+)</name>
        <dbReference type="ChEBI" id="CHEBI:29105"/>
        <label>1</label>
    </ligand>
</feature>
<dbReference type="HAMAP" id="MF_01374">
    <property type="entry name" value="Glyoxalase_2"/>
    <property type="match status" value="1"/>
</dbReference>
<evidence type="ECO:0000256" key="7">
    <source>
        <dbReference type="HAMAP-Rule" id="MF_01374"/>
    </source>
</evidence>
<dbReference type="EC" id="3.1.2.6" evidence="7"/>
<dbReference type="InterPro" id="IPR036866">
    <property type="entry name" value="RibonucZ/Hydroxyglut_hydro"/>
</dbReference>
<dbReference type="InterPro" id="IPR017782">
    <property type="entry name" value="Hydroxyacylglutathione_Hdrlase"/>
</dbReference>
<evidence type="ECO:0000256" key="4">
    <source>
        <dbReference type="ARBA" id="ARBA00022723"/>
    </source>
</evidence>
<dbReference type="Pfam" id="PF16123">
    <property type="entry name" value="HAGH_C"/>
    <property type="match status" value="1"/>
</dbReference>
<keyword evidence="10" id="KW-1185">Reference proteome</keyword>
<evidence type="ECO:0000256" key="6">
    <source>
        <dbReference type="ARBA" id="ARBA00022833"/>
    </source>
</evidence>
<dbReference type="GO" id="GO:0004416">
    <property type="term" value="F:hydroxyacylglutathione hydrolase activity"/>
    <property type="evidence" value="ECO:0007669"/>
    <property type="project" value="UniProtKB-UniRule"/>
</dbReference>
<comment type="cofactor">
    <cofactor evidence="7">
        <name>Zn(2+)</name>
        <dbReference type="ChEBI" id="CHEBI:29105"/>
    </cofactor>
    <text evidence="7">Binds 2 Zn(2+) ions per subunit.</text>
</comment>
<dbReference type="Gene3D" id="3.60.15.10">
    <property type="entry name" value="Ribonuclease Z/Hydroxyacylglutathione hydrolase-like"/>
    <property type="match status" value="1"/>
</dbReference>
<reference evidence="9 10" key="1">
    <citation type="submission" date="2019-04" db="EMBL/GenBank/DDBJ databases">
        <authorList>
            <person name="Van Vliet M D."/>
        </authorList>
    </citation>
    <scope>NUCLEOTIDE SEQUENCE [LARGE SCALE GENOMIC DNA]</scope>
    <source>
        <strain evidence="9 10">F1</strain>
    </source>
</reference>
<dbReference type="Pfam" id="PF00753">
    <property type="entry name" value="Lactamase_B"/>
    <property type="match status" value="2"/>
</dbReference>
<evidence type="ECO:0000256" key="1">
    <source>
        <dbReference type="ARBA" id="ARBA00001623"/>
    </source>
</evidence>
<dbReference type="CDD" id="cd07723">
    <property type="entry name" value="hydroxyacylglutathione_hydrolase_MBL-fold"/>
    <property type="match status" value="1"/>
</dbReference>
<evidence type="ECO:0000313" key="9">
    <source>
        <dbReference type="EMBL" id="VGO17140.1"/>
    </source>
</evidence>
<feature type="binding site" evidence="7">
    <location>
        <position position="66"/>
    </location>
    <ligand>
        <name>Zn(2+)</name>
        <dbReference type="ChEBI" id="CHEBI:29105"/>
        <label>2</label>
    </ligand>
</feature>
<evidence type="ECO:0000256" key="3">
    <source>
        <dbReference type="ARBA" id="ARBA00006759"/>
    </source>
</evidence>
<evidence type="ECO:0000256" key="2">
    <source>
        <dbReference type="ARBA" id="ARBA00004963"/>
    </source>
</evidence>
<evidence type="ECO:0000259" key="8">
    <source>
        <dbReference type="SMART" id="SM00849"/>
    </source>
</evidence>
<feature type="binding site" evidence="7">
    <location>
        <position position="164"/>
    </location>
    <ligand>
        <name>Zn(2+)</name>
        <dbReference type="ChEBI" id="CHEBI:29105"/>
        <label>2</label>
    </ligand>
</feature>
<dbReference type="UniPathway" id="UPA00619">
    <property type="reaction ID" value="UER00676"/>
</dbReference>
<dbReference type="Proteomes" id="UP000366872">
    <property type="component" value="Unassembled WGS sequence"/>
</dbReference>
<dbReference type="SMART" id="SM00849">
    <property type="entry name" value="Lactamase_B"/>
    <property type="match status" value="1"/>
</dbReference>
<feature type="binding site" evidence="7">
    <location>
        <position position="107"/>
    </location>
    <ligand>
        <name>Zn(2+)</name>
        <dbReference type="ChEBI" id="CHEBI:29105"/>
        <label>1</label>
    </ligand>
</feature>
<protein>
    <recommendedName>
        <fullName evidence="7">Hydroxyacylglutathione hydrolase</fullName>
        <ecNumber evidence="7">3.1.2.6</ecNumber>
    </recommendedName>
    <alternativeName>
        <fullName evidence="7">Glyoxalase II</fullName>
        <shortName evidence="7">Glx II</shortName>
    </alternativeName>
</protein>
<accession>A0A6C2UAQ2</accession>
<feature type="binding site" evidence="7">
    <location>
        <position position="62"/>
    </location>
    <ligand>
        <name>Zn(2+)</name>
        <dbReference type="ChEBI" id="CHEBI:29105"/>
        <label>1</label>
    </ligand>
</feature>
<dbReference type="InterPro" id="IPR035680">
    <property type="entry name" value="Clx_II_MBL"/>
</dbReference>
<name>A0A6C2UAQ2_PONDE</name>
<comment type="function">
    <text evidence="7">Thiolesterase that catalyzes the hydrolysis of S-D-lactoyl-glutathione to form glutathione and D-lactic acid.</text>
</comment>
<dbReference type="InterPro" id="IPR001279">
    <property type="entry name" value="Metallo-B-lactamas"/>
</dbReference>
<dbReference type="PANTHER" id="PTHR43705:SF1">
    <property type="entry name" value="HYDROXYACYLGLUTATHIONE HYDROLASE GLOB"/>
    <property type="match status" value="1"/>
</dbReference>
<dbReference type="GO" id="GO:0046872">
    <property type="term" value="F:metal ion binding"/>
    <property type="evidence" value="ECO:0007669"/>
    <property type="project" value="UniProtKB-KW"/>
</dbReference>
<sequence length="231" mass="25700">MKTTRFEFGEYDVLAVPVLFDNFVYLVCREGRAVLVDAGEAKPVFKTLEQENLRLTNVLITHAHHDHVGGCRAIVDRLGVQSTSPGVEAGEFELLGTPCHALSTPGHMAVHKCYHFPELGILFTGDTIINGACGRILGGTAGQYYSSLQAICELPDETRLFGGHDYLVENMEFALSTEPDNPDMLARRNLYQQDPARAIFAPLAEEKKTNPFLRAGSLEEFIELRSRKDRF</sequence>